<name>A0A0E2E4B8_TREDN</name>
<dbReference type="InterPro" id="IPR003339">
    <property type="entry name" value="ABC/ECF_trnsptr_transmembrane"/>
</dbReference>
<feature type="transmembrane region" description="Helical" evidence="5">
    <location>
        <begin position="60"/>
        <end position="76"/>
    </location>
</feature>
<evidence type="ECO:0008006" key="7">
    <source>
        <dbReference type="Google" id="ProtNLM"/>
    </source>
</evidence>
<dbReference type="EMBL" id="AGDV01000012">
    <property type="protein sequence ID" value="EMB33305.1"/>
    <property type="molecule type" value="Genomic_DNA"/>
</dbReference>
<evidence type="ECO:0000256" key="3">
    <source>
        <dbReference type="ARBA" id="ARBA00022989"/>
    </source>
</evidence>
<feature type="transmembrane region" description="Helical" evidence="5">
    <location>
        <begin position="20"/>
        <end position="48"/>
    </location>
</feature>
<evidence type="ECO:0000256" key="4">
    <source>
        <dbReference type="ARBA" id="ARBA00023136"/>
    </source>
</evidence>
<proteinExistence type="predicted"/>
<evidence type="ECO:0000256" key="2">
    <source>
        <dbReference type="ARBA" id="ARBA00022692"/>
    </source>
</evidence>
<dbReference type="Proteomes" id="UP000011705">
    <property type="component" value="Chromosome"/>
</dbReference>
<dbReference type="HOGENOM" id="CLU_076847_1_1_12"/>
<dbReference type="CDD" id="cd16914">
    <property type="entry name" value="EcfT"/>
    <property type="match status" value="1"/>
</dbReference>
<evidence type="ECO:0000256" key="5">
    <source>
        <dbReference type="SAM" id="Phobius"/>
    </source>
</evidence>
<keyword evidence="4 5" id="KW-0472">Membrane</keyword>
<evidence type="ECO:0000256" key="1">
    <source>
        <dbReference type="ARBA" id="ARBA00004141"/>
    </source>
</evidence>
<dbReference type="AlphaFoldDB" id="A0A0E2E4B8"/>
<accession>A0A0E2E4B8</accession>
<gene>
    <name evidence="6" type="ORF">HMPREF9726_01666</name>
</gene>
<protein>
    <recommendedName>
        <fullName evidence="7">Cobalt transport protein</fullName>
    </recommendedName>
</protein>
<sequence>MPIFLDNPYNPNPISKILVTFLLGFAVFQKVNIYFEWGIILLISFLFYKNGLKKEALKNILFFGVFSSIIPNLDVIRNMNAILMMFFMLFAVCRMFYLPFSAGSFFVKTSDVGSVISSMDKIKLPRTVSIPIAVMFRFFPSFKEESRNIKLAMRIRGITFKNPISYIEYVMVPLLIISSNISDDIAKAAETKCIENPTKKTRYISVKMKTVDFVYVLLILIMIIGGILW</sequence>
<dbReference type="PANTHER" id="PTHR33514:SF13">
    <property type="entry name" value="PROTEIN ABCI12, CHLOROPLASTIC"/>
    <property type="match status" value="1"/>
</dbReference>
<comment type="subcellular location">
    <subcellularLocation>
        <location evidence="1">Membrane</location>
        <topology evidence="1">Multi-pass membrane protein</topology>
    </subcellularLocation>
</comment>
<dbReference type="PATRIC" id="fig|999432.5.peg.1728"/>
<dbReference type="RefSeq" id="WP_002666443.1">
    <property type="nucleotide sequence ID" value="NZ_CM001795.1"/>
</dbReference>
<organism evidence="6">
    <name type="scientific">Treponema denticola H-22</name>
    <dbReference type="NCBI Taxonomy" id="999432"/>
    <lineage>
        <taxon>Bacteria</taxon>
        <taxon>Pseudomonadati</taxon>
        <taxon>Spirochaetota</taxon>
        <taxon>Spirochaetia</taxon>
        <taxon>Spirochaetales</taxon>
        <taxon>Treponemataceae</taxon>
        <taxon>Treponema</taxon>
    </lineage>
</organism>
<dbReference type="Pfam" id="PF02361">
    <property type="entry name" value="CbiQ"/>
    <property type="match status" value="1"/>
</dbReference>
<feature type="transmembrane region" description="Helical" evidence="5">
    <location>
        <begin position="210"/>
        <end position="228"/>
    </location>
</feature>
<feature type="transmembrane region" description="Helical" evidence="5">
    <location>
        <begin position="82"/>
        <end position="100"/>
    </location>
</feature>
<reference evidence="6" key="1">
    <citation type="submission" date="2012-01" db="EMBL/GenBank/DDBJ databases">
        <title>The Genome Sequence of Treponema denticola H-22.</title>
        <authorList>
            <consortium name="The Broad Institute Genome Sequencing Platform"/>
            <person name="Earl A."/>
            <person name="Ward D."/>
            <person name="Feldgarden M."/>
            <person name="Gevers D."/>
            <person name="Blanton J.M."/>
            <person name="Fenno C.J."/>
            <person name="Baranova O.V."/>
            <person name="Mathney J."/>
            <person name="Dewhirst F.E."/>
            <person name="Izard J."/>
            <person name="Young S.K."/>
            <person name="Zeng Q."/>
            <person name="Gargeya S."/>
            <person name="Fitzgerald M."/>
            <person name="Haas B."/>
            <person name="Abouelleil A."/>
            <person name="Alvarado L."/>
            <person name="Arachchi H.M."/>
            <person name="Berlin A."/>
            <person name="Chapman S.B."/>
            <person name="Gearin G."/>
            <person name="Goldberg J."/>
            <person name="Griggs A."/>
            <person name="Gujja S."/>
            <person name="Hansen M."/>
            <person name="Heiman D."/>
            <person name="Howarth C."/>
            <person name="Larimer J."/>
            <person name="Lui A."/>
            <person name="MacDonald P.J.P."/>
            <person name="McCowen C."/>
            <person name="Montmayeur A."/>
            <person name="Murphy C."/>
            <person name="Neiman D."/>
            <person name="Pearson M."/>
            <person name="Priest M."/>
            <person name="Roberts A."/>
            <person name="Saif S."/>
            <person name="Shea T."/>
            <person name="Sisk P."/>
            <person name="Stolte C."/>
            <person name="Sykes S."/>
            <person name="Wortman J."/>
            <person name="Nusbaum C."/>
            <person name="Birren B."/>
        </authorList>
    </citation>
    <scope>NUCLEOTIDE SEQUENCE [LARGE SCALE GENOMIC DNA]</scope>
    <source>
        <strain evidence="6">H-22</strain>
    </source>
</reference>
<keyword evidence="3 5" id="KW-1133">Transmembrane helix</keyword>
<evidence type="ECO:0000313" key="6">
    <source>
        <dbReference type="EMBL" id="EMB33305.1"/>
    </source>
</evidence>
<dbReference type="GO" id="GO:0005886">
    <property type="term" value="C:plasma membrane"/>
    <property type="evidence" value="ECO:0007669"/>
    <property type="project" value="UniProtKB-ARBA"/>
</dbReference>
<keyword evidence="2 5" id="KW-0812">Transmembrane</keyword>
<comment type="caution">
    <text evidence="6">The sequence shown here is derived from an EMBL/GenBank/DDBJ whole genome shotgun (WGS) entry which is preliminary data.</text>
</comment>
<dbReference type="PANTHER" id="PTHR33514">
    <property type="entry name" value="PROTEIN ABCI12, CHLOROPLASTIC"/>
    <property type="match status" value="1"/>
</dbReference>